<feature type="chain" id="PRO_5013222309" description="SLH domain-containing protein" evidence="1">
    <location>
        <begin position="24"/>
        <end position="207"/>
    </location>
</feature>
<accession>A0A1L8CZM6</accession>
<comment type="caution">
    <text evidence="2">The sequence shown here is derived from an EMBL/GenBank/DDBJ whole genome shotgun (WGS) entry which is preliminary data.</text>
</comment>
<evidence type="ECO:0008006" key="4">
    <source>
        <dbReference type="Google" id="ProtNLM"/>
    </source>
</evidence>
<dbReference type="AlphaFoldDB" id="A0A1L8CZM6"/>
<dbReference type="Proteomes" id="UP000187338">
    <property type="component" value="Unassembled WGS sequence"/>
</dbReference>
<organism evidence="2 3">
    <name type="scientific">Carboxydothermus islandicus</name>
    <dbReference type="NCBI Taxonomy" id="661089"/>
    <lineage>
        <taxon>Bacteria</taxon>
        <taxon>Bacillati</taxon>
        <taxon>Bacillota</taxon>
        <taxon>Clostridia</taxon>
        <taxon>Thermoanaerobacterales</taxon>
        <taxon>Thermoanaerobacteraceae</taxon>
        <taxon>Carboxydothermus</taxon>
    </lineage>
</organism>
<proteinExistence type="predicted"/>
<keyword evidence="1" id="KW-0732">Signal</keyword>
<dbReference type="OrthoDB" id="9907560at2"/>
<dbReference type="EMBL" id="BDJL01000007">
    <property type="protein sequence ID" value="GAV24395.1"/>
    <property type="molecule type" value="Genomic_DNA"/>
</dbReference>
<gene>
    <name evidence="2" type="ORF">ciss_03280</name>
</gene>
<dbReference type="RefSeq" id="WP_075864599.1">
    <property type="nucleotide sequence ID" value="NZ_BDJL01000007.1"/>
</dbReference>
<evidence type="ECO:0000313" key="3">
    <source>
        <dbReference type="Proteomes" id="UP000187338"/>
    </source>
</evidence>
<name>A0A1L8CZM6_9THEO</name>
<evidence type="ECO:0000313" key="2">
    <source>
        <dbReference type="EMBL" id="GAV24395.1"/>
    </source>
</evidence>
<evidence type="ECO:0000256" key="1">
    <source>
        <dbReference type="SAM" id="SignalP"/>
    </source>
</evidence>
<feature type="signal peptide" evidence="1">
    <location>
        <begin position="1"/>
        <end position="23"/>
    </location>
</feature>
<reference evidence="3" key="1">
    <citation type="submission" date="2016-12" db="EMBL/GenBank/DDBJ databases">
        <title>Draft Genome Sequences od Carboxydothermus pertinax and islandicus, Hydrogenogenic Carboxydotrophic Bacteria.</title>
        <authorList>
            <person name="Fukuyama Y."/>
            <person name="Ohmae K."/>
            <person name="Yoneda Y."/>
            <person name="Yoshida T."/>
            <person name="Sako Y."/>
        </authorList>
    </citation>
    <scope>NUCLEOTIDE SEQUENCE [LARGE SCALE GENOMIC DNA]</scope>
    <source>
        <strain evidence="3">SET</strain>
    </source>
</reference>
<protein>
    <recommendedName>
        <fullName evidence="4">SLH domain-containing protein</fullName>
    </recommendedName>
</protein>
<sequence>MKKKLRLFILLIFVMLMATPVMAKSDGSYGSNCLSCHTRYEFPEIKPRTGSTITEAQFVNLLLEKILQQKVQVFDREAAGNVTDLKYLADTGLVAGMEVNIKNPNKGLTRLEAAWYLAQVLKPSLSSKETAAILSRLADRNKIPSSYHKGVAYMLKYKLLTPEAKVVKVRKKVNGKWVYQKETRYYLNPGKIVTNTEAINWINKIKI</sequence>
<keyword evidence="3" id="KW-1185">Reference proteome</keyword>